<reference evidence="1" key="2">
    <citation type="submission" date="2020-07" db="EMBL/GenBank/DDBJ databases">
        <authorList>
            <person name="Vera ALvarez R."/>
            <person name="Arias-Moreno D.M."/>
            <person name="Jimenez-Jacinto V."/>
            <person name="Jimenez-Bremont J.F."/>
            <person name="Swaminathan K."/>
            <person name="Moose S.P."/>
            <person name="Guerrero-Gonzalez M.L."/>
            <person name="Marino-Ramirez L."/>
            <person name="Landsman D."/>
            <person name="Rodriguez-Kessler M."/>
            <person name="Delgado-Sanchez P."/>
        </authorList>
    </citation>
    <scope>NUCLEOTIDE SEQUENCE</scope>
    <source>
        <tissue evidence="1">Cladode</tissue>
    </source>
</reference>
<evidence type="ECO:0000313" key="1">
    <source>
        <dbReference type="EMBL" id="MBA4671827.1"/>
    </source>
</evidence>
<accession>A0A7C9ESM6</accession>
<dbReference type="EMBL" id="GISG01252536">
    <property type="protein sequence ID" value="MBA4671827.1"/>
    <property type="molecule type" value="Transcribed_RNA"/>
</dbReference>
<name>A0A7C9ESM6_OPUST</name>
<sequence length="105" mass="12279">MPKEPPYSLYMRPYVGQASHKLRRDYPSLKHQQSRWHKQAHLSWQARCCHTSPKSWHEIKTKSQIAAAPTSGLNFAEHKIQKGCNHLQIRFLDWSLKDQKASVDS</sequence>
<dbReference type="AlphaFoldDB" id="A0A7C9ESM6"/>
<proteinExistence type="predicted"/>
<reference evidence="1" key="1">
    <citation type="journal article" date="2013" name="J. Plant Res.">
        <title>Effect of fungi and light on seed germination of three Opuntia species from semiarid lands of central Mexico.</title>
        <authorList>
            <person name="Delgado-Sanchez P."/>
            <person name="Jimenez-Bremont J.F."/>
            <person name="Guerrero-Gonzalez Mde L."/>
            <person name="Flores J."/>
        </authorList>
    </citation>
    <scope>NUCLEOTIDE SEQUENCE</scope>
    <source>
        <tissue evidence="1">Cladode</tissue>
    </source>
</reference>
<organism evidence="1">
    <name type="scientific">Opuntia streptacantha</name>
    <name type="common">Prickly pear cactus</name>
    <name type="synonym">Opuntia cardona</name>
    <dbReference type="NCBI Taxonomy" id="393608"/>
    <lineage>
        <taxon>Eukaryota</taxon>
        <taxon>Viridiplantae</taxon>
        <taxon>Streptophyta</taxon>
        <taxon>Embryophyta</taxon>
        <taxon>Tracheophyta</taxon>
        <taxon>Spermatophyta</taxon>
        <taxon>Magnoliopsida</taxon>
        <taxon>eudicotyledons</taxon>
        <taxon>Gunneridae</taxon>
        <taxon>Pentapetalae</taxon>
        <taxon>Caryophyllales</taxon>
        <taxon>Cactineae</taxon>
        <taxon>Cactaceae</taxon>
        <taxon>Opuntioideae</taxon>
        <taxon>Opuntia</taxon>
    </lineage>
</organism>
<protein>
    <submittedName>
        <fullName evidence="1">Uncharacterized protein</fullName>
    </submittedName>
</protein>